<name>A0A6C0JWI0_9ZZZZ</name>
<proteinExistence type="predicted"/>
<evidence type="ECO:0000313" key="1">
    <source>
        <dbReference type="EMBL" id="QHU09281.1"/>
    </source>
</evidence>
<accession>A0A6C0JWI0</accession>
<dbReference type="EMBL" id="MN740707">
    <property type="protein sequence ID" value="QHU09281.1"/>
    <property type="molecule type" value="Genomic_DNA"/>
</dbReference>
<reference evidence="1" key="1">
    <citation type="journal article" date="2020" name="Nature">
        <title>Giant virus diversity and host interactions through global metagenomics.</title>
        <authorList>
            <person name="Schulz F."/>
            <person name="Roux S."/>
            <person name="Paez-Espino D."/>
            <person name="Jungbluth S."/>
            <person name="Walsh D.A."/>
            <person name="Denef V.J."/>
            <person name="McMahon K.D."/>
            <person name="Konstantinidis K.T."/>
            <person name="Eloe-Fadrosh E.A."/>
            <person name="Kyrpides N.C."/>
            <person name="Woyke T."/>
        </authorList>
    </citation>
    <scope>NUCLEOTIDE SEQUENCE</scope>
    <source>
        <strain evidence="1">GVMAG-S-1074260-58</strain>
    </source>
</reference>
<sequence length="1907" mass="221852">MSSQLTLQLGDIIKILSPSDDNIHIQEFLIQYIDKEIIELIGRKRNTYTLYIREDGSLTNESIVGIELTYRDDSPSYAIQHRLLPNQWIDIYFEGDLPVVVTGIIQQLEEDQIEIKLTDSSVIYIDFAYKGIPKDIPLSRIVLRDAPTESSLPSSQAKLEVTEPSEEVTEQIYGLEEIDDTSDLFRDRIKDVLLSADQIQFGDTLGSVDLVIEVPQEERRYGIERQMTDLLNEMLSVVPNTQRTPHVMNDIHRILERFQQLRLEYSKFDSNGNASRLDESIQKPLVASLNEFSHKLHWIIPVSKQKKKVYDVDEEVEGLYDDISMDTLASSRLKETEWNQLFREGNLPNGQNNYNYMMKHMNTQWTPYEPMDEPNTELFTVNVHTNIMSYLDNLGDFYTSMVQGNDIHRQRFVPQIYMIGMDTMETKRIGGGHTIMTKKNIIPSDTIQLKSFITLPYSTVTFSRINTPLTKLITKCNMSMHYIAYWTFLHKKSSISMVPIDNPVLYDANTYFKTMTEYVRNEDSTLTYDDYLDRIIPTTELLIQTLRAIRLERYTTYSLIEQLEPFLIYHKHISFQHYSDILGLLTDKTNQWKRDYSKQQKEYKKFIPKVPKSYVKPKILNLYKGYDSENKVEEGYNVQGLDTMFLSTSEWICRTKEIDDSRYFHTSIAQLNSDLMVPSNAIELLTQLETVNPSVEDATDTSCQTRVLSKQYNTKEDMLKDNEQPIRYDTKYDKTYYDILKEYKSKVEVTEDPSEKQLILSQLLRENTNMTVENANRDSEAMILGYRPVKEGDYAVWIDDTVGMKYYYYVRQNNIWVRDETISDDINADTNSMFCDVSSKCISIQDKCKTTSSTKIDFQRNDLKAIIKEFEDSVLPTLDEMKSFLNQSTLKAQSRLVHLQRIHSMYTLRYDQKMYEYGLDAKEVEEYLSPYSNVLQLILSQSDFVKRQTDITKFVAHYTRPYIELESQWWLYCIVTGVKLLPIFISNLANVFINGEDYFDALQHVASLQGTLGGDGEAIVDKYSGWVITYIDFNTEEGYTEEGFVIRSREILAADLGQSVIQNQITKKNNLNPETEKISKVGNAICQYIGVNWDIIQPFVLKETSKLLSNQMPAKTDYEKAVATKGKKEPYEFVYDQTLILMTTSYVLIGIQTNTQITLFNKNKTYPSCVKSFAGYPTHGNGDKSGIEYIACIVNAIKSSVEPWNALKKMNVVKLVTKMEAIINTFILPTDMMQDRIRVKLEYELTQKPQHVPISNDILQWNNFLPPLRPVKVVTQPITEAYQTQLISDIKKGHVNQFDRMDTIRSKIIFLALSLEMSIQTIVSKNIKENQAVLLSNQRIPYLENACCNDNLQTTFDYFNSIDPTIERTNRVIHDLRKALDDITAMSKAAILFDTQDTRIHYPDILSTFDEETIYKAFIHYCNFNSTVPLNEALRAICMDNSTKFKANSTLQEKISMLKQDGKQYNLGMLHQLLEVIHKTNQFTVQMQTFEINPIQKIIDRITYEQDHETTLPEPFIKHMLDVLHADGKDVNRELKNYLATTNDLLLTSLSDFIRRNSNTKTHTSFMKYITELLDLNTETNLYNLISVMKNNIHNMVRVYPNIILNKVKYDNVRIPACWNLSEKHQNDLKLQTMEHFKPLHTFYNDSDIEKFMRVFQTETQSVVLLAMDTMCYESNKDNVPFFERRTTQLLYKFYLLHVCTQMVSLVSREEFYNSVVQRPSNPLLSASQLGQETGEIEPLLEMTMGEKQTMSEKMSQLITGFLSIGYKEQTSVNISYDDLMDKVVRSKEKEKDGIVEYLTELTTEEREIENMFKNFRIGRWSVGMQKGYRQYDGDTYDQERTDIENRAILESKLKRVDGVTEGLMDVFALDEMMQQKDNEFTEQQELTIEYNGEDNNINDNEYERYM</sequence>
<protein>
    <submittedName>
        <fullName evidence="1">Uncharacterized protein</fullName>
    </submittedName>
</protein>
<organism evidence="1">
    <name type="scientific">viral metagenome</name>
    <dbReference type="NCBI Taxonomy" id="1070528"/>
    <lineage>
        <taxon>unclassified sequences</taxon>
        <taxon>metagenomes</taxon>
        <taxon>organismal metagenomes</taxon>
    </lineage>
</organism>